<dbReference type="EMBL" id="JBHSDV010000001">
    <property type="protein sequence ID" value="MFC4386822.1"/>
    <property type="molecule type" value="Genomic_DNA"/>
</dbReference>
<gene>
    <name evidence="1" type="ORF">ACFOZ1_03265</name>
</gene>
<comment type="caution">
    <text evidence="1">The sequence shown here is derived from an EMBL/GenBank/DDBJ whole genome shotgun (WGS) entry which is preliminary data.</text>
</comment>
<dbReference type="Proteomes" id="UP001595880">
    <property type="component" value="Unassembled WGS sequence"/>
</dbReference>
<dbReference type="RefSeq" id="WP_390195798.1">
    <property type="nucleotide sequence ID" value="NZ_JBHSDV010000001.1"/>
</dbReference>
<proteinExistence type="predicted"/>
<reference evidence="2" key="1">
    <citation type="journal article" date="2019" name="Int. J. Syst. Evol. Microbiol.">
        <title>The Global Catalogue of Microorganisms (GCM) 10K type strain sequencing project: providing services to taxonomists for standard genome sequencing and annotation.</title>
        <authorList>
            <consortium name="The Broad Institute Genomics Platform"/>
            <consortium name="The Broad Institute Genome Sequencing Center for Infectious Disease"/>
            <person name="Wu L."/>
            <person name="Ma J."/>
        </authorList>
    </citation>
    <scope>NUCLEOTIDE SEQUENCE [LARGE SCALE GENOMIC DNA]</scope>
    <source>
        <strain evidence="2">KACC 14058</strain>
    </source>
</reference>
<organism evidence="1 2">
    <name type="scientific">Gracilibacillus marinus</name>
    <dbReference type="NCBI Taxonomy" id="630535"/>
    <lineage>
        <taxon>Bacteria</taxon>
        <taxon>Bacillati</taxon>
        <taxon>Bacillota</taxon>
        <taxon>Bacilli</taxon>
        <taxon>Bacillales</taxon>
        <taxon>Bacillaceae</taxon>
        <taxon>Gracilibacillus</taxon>
    </lineage>
</organism>
<name>A0ABV8VQT3_9BACI</name>
<accession>A0ABV8VQT3</accession>
<keyword evidence="2" id="KW-1185">Reference proteome</keyword>
<sequence>MELTINQSIYIHFLKVGSVSNSSVLQIGSTGQLHALSQLYNTGGFAKTAEDVGLESSVEPLVPLASPS</sequence>
<evidence type="ECO:0000313" key="1">
    <source>
        <dbReference type="EMBL" id="MFC4386822.1"/>
    </source>
</evidence>
<dbReference type="InterPro" id="IPR024255">
    <property type="entry name" value="GerPB"/>
</dbReference>
<evidence type="ECO:0000313" key="2">
    <source>
        <dbReference type="Proteomes" id="UP001595880"/>
    </source>
</evidence>
<dbReference type="Pfam" id="PF10803">
    <property type="entry name" value="GerPB"/>
    <property type="match status" value="1"/>
</dbReference>
<protein>
    <submittedName>
        <fullName evidence="1">Spore germination protein GerPB</fullName>
    </submittedName>
</protein>